<evidence type="ECO:0000313" key="2">
    <source>
        <dbReference type="EMBL" id="TET44930.1"/>
    </source>
</evidence>
<dbReference type="SUPFAM" id="SSF89372">
    <property type="entry name" value="Fucose-specific lectin"/>
    <property type="match status" value="1"/>
</dbReference>
<dbReference type="Gene3D" id="2.120.10.70">
    <property type="entry name" value="Fucose-specific lectin"/>
    <property type="match status" value="1"/>
</dbReference>
<organism evidence="2 3">
    <name type="scientific">candidate division TA06 bacterium</name>
    <dbReference type="NCBI Taxonomy" id="2250710"/>
    <lineage>
        <taxon>Bacteria</taxon>
        <taxon>Bacteria division TA06</taxon>
    </lineage>
</organism>
<proteinExistence type="predicted"/>
<evidence type="ECO:0000313" key="3">
    <source>
        <dbReference type="Proteomes" id="UP000315525"/>
    </source>
</evidence>
<gene>
    <name evidence="2" type="ORF">E3J62_08985</name>
</gene>
<reference evidence="2 3" key="1">
    <citation type="submission" date="2019-03" db="EMBL/GenBank/DDBJ databases">
        <title>Metabolic potential of uncultured bacteria and archaea associated with petroleum seepage in deep-sea sediments.</title>
        <authorList>
            <person name="Dong X."/>
            <person name="Hubert C."/>
        </authorList>
    </citation>
    <scope>NUCLEOTIDE SEQUENCE [LARGE SCALE GENOMIC DNA]</scope>
    <source>
        <strain evidence="2">E44_bin18</strain>
    </source>
</reference>
<dbReference type="EMBL" id="SOJN01000103">
    <property type="protein sequence ID" value="TET44930.1"/>
    <property type="molecule type" value="Genomic_DNA"/>
</dbReference>
<keyword evidence="1" id="KW-0472">Membrane</keyword>
<dbReference type="AlphaFoldDB" id="A0A523UQX3"/>
<protein>
    <submittedName>
        <fullName evidence="2">Uncharacterized protein</fullName>
    </submittedName>
</protein>
<comment type="caution">
    <text evidence="2">The sequence shown here is derived from an EMBL/GenBank/DDBJ whole genome shotgun (WGS) entry which is preliminary data.</text>
</comment>
<sequence>MREGSASTMKKCRIYQGAGLIAFFIFSMLFPVVAGGDQNPSTVWHREVIDQGAYYPGGIAIGVGRNDGTQRLYSASVNGDLVEYSWKGSGGWDKVTIAVGTRYEGILIGPGRNDGKDYLYCYKEDQLFELRWTGAAWTIPQLIFTSPFTQLDFVIIGPVQIDGKNRIYASNKRAEIYELYYPLGGPFETAPMAYDMQAHDIAIGRNDGRYRIYGVGRDPIDEAPHVYELTHEGGSPPWDKQSIERWTSEWPDYPGVASLFDVAVGDGRGDGVNRVYRMNDLGNIFEFTHIVEGPTDRWGGGPTVARGEAGYGTRLTEWGNSFAIGPRRSDPTRSRIYIGATDDTNADSSRVYEFTYYTGPPCAVPEGCWKRIEVGVQGAHGINVKLGELRGPGQIGIYAVTIEGHIVEFFEQ</sequence>
<feature type="transmembrane region" description="Helical" evidence="1">
    <location>
        <begin position="12"/>
        <end position="33"/>
    </location>
</feature>
<keyword evidence="1" id="KW-0812">Transmembrane</keyword>
<dbReference type="Proteomes" id="UP000315525">
    <property type="component" value="Unassembled WGS sequence"/>
</dbReference>
<accession>A0A523UQX3</accession>
<evidence type="ECO:0000256" key="1">
    <source>
        <dbReference type="SAM" id="Phobius"/>
    </source>
</evidence>
<keyword evidence="1" id="KW-1133">Transmembrane helix</keyword>
<name>A0A523UQX3_UNCT6</name>